<feature type="coiled-coil region" evidence="1">
    <location>
        <begin position="44"/>
        <end position="71"/>
    </location>
</feature>
<dbReference type="AlphaFoldDB" id="A0A8C6UIB5"/>
<reference evidence="2" key="2">
    <citation type="submission" date="2025-09" db="UniProtKB">
        <authorList>
            <consortium name="Ensembl"/>
        </authorList>
    </citation>
    <scope>IDENTIFICATION</scope>
</reference>
<protein>
    <submittedName>
        <fullName evidence="2">Testis expressed 9</fullName>
    </submittedName>
</protein>
<reference evidence="2" key="1">
    <citation type="submission" date="2025-08" db="UniProtKB">
        <authorList>
            <consortium name="Ensembl"/>
        </authorList>
    </citation>
    <scope>IDENTIFICATION</scope>
</reference>
<name>A0A8C6UIB5_9GOBI</name>
<evidence type="ECO:0000256" key="1">
    <source>
        <dbReference type="SAM" id="Coils"/>
    </source>
</evidence>
<dbReference type="Proteomes" id="UP000694523">
    <property type="component" value="Unplaced"/>
</dbReference>
<dbReference type="PANTHER" id="PTHR23313:SF0">
    <property type="entry name" value="TESTIS-EXPRESSED PROTEIN 9"/>
    <property type="match status" value="1"/>
</dbReference>
<organism evidence="2 3">
    <name type="scientific">Neogobius melanostomus</name>
    <name type="common">round goby</name>
    <dbReference type="NCBI Taxonomy" id="47308"/>
    <lineage>
        <taxon>Eukaryota</taxon>
        <taxon>Metazoa</taxon>
        <taxon>Chordata</taxon>
        <taxon>Craniata</taxon>
        <taxon>Vertebrata</taxon>
        <taxon>Euteleostomi</taxon>
        <taxon>Actinopterygii</taxon>
        <taxon>Neopterygii</taxon>
        <taxon>Teleostei</taxon>
        <taxon>Neoteleostei</taxon>
        <taxon>Acanthomorphata</taxon>
        <taxon>Gobiaria</taxon>
        <taxon>Gobiiformes</taxon>
        <taxon>Gobioidei</taxon>
        <taxon>Gobiidae</taxon>
        <taxon>Benthophilinae</taxon>
        <taxon>Neogobiini</taxon>
        <taxon>Neogobius</taxon>
    </lineage>
</organism>
<evidence type="ECO:0000313" key="2">
    <source>
        <dbReference type="Ensembl" id="ENSNMLP00000034710.1"/>
    </source>
</evidence>
<dbReference type="PANTHER" id="PTHR23313">
    <property type="entry name" value="TSEC1-RELATED"/>
    <property type="match status" value="1"/>
</dbReference>
<sequence length="99" mass="11373">IILQTQLEKHKALAEESAKKCDGLQLYVEIENLNRSNKQAAALHNTIEIRLNRATEESQKLKSEINKMKQINKMHFEAAKLLSFTEEEFVKALDWGGSF</sequence>
<accession>A0A8C6UIB5</accession>
<dbReference type="Ensembl" id="ENSNMLT00000038662.1">
    <property type="protein sequence ID" value="ENSNMLP00000034710.1"/>
    <property type="gene ID" value="ENSNMLG00000021582.1"/>
</dbReference>
<keyword evidence="3" id="KW-1185">Reference proteome</keyword>
<keyword evidence="1" id="KW-0175">Coiled coil</keyword>
<evidence type="ECO:0000313" key="3">
    <source>
        <dbReference type="Proteomes" id="UP000694523"/>
    </source>
</evidence>
<proteinExistence type="predicted"/>